<sequence>MTYHLYSHNDLDGVSCGILAKLAYGESAEVRYNSVQGLDFQVERFLEQKKPDDALIITDLSVHTENEIRLEEFFKKGGYIQLLDHHKTALHFNDYKWATVKVEYEDGRLASASSILYDYLQEKNVLKRTEALDLFIDLVRQWDTWEWDKNQTINAKRLNDLFYMLSIEEFEERMMERLQKDEPFSFDNFEEKILDMEDSKIERYIHRKRRELIQIDIDNHCVGVVHAESYHSELGNVIGKDTPHLDYIAILNVGGRKISYRTIHDHIDVSEIAKQYGGVVTLRQLVAP</sequence>
<accession>A0A1Y9THH8</accession>
<dbReference type="STRING" id="199441.BkAM31D_01815"/>
<dbReference type="EC" id="3.1.-.-" evidence="1"/>
<proteinExistence type="predicted"/>
<dbReference type="PANTHER" id="PTHR42146:SF1">
    <property type="entry name" value="OLIGORIBONUCLEASE NRNB"/>
    <property type="match status" value="1"/>
</dbReference>
<gene>
    <name evidence="1" type="primary">nrnB</name>
    <name evidence="1" type="ORF">BkAM31D_01815</name>
</gene>
<dbReference type="AlphaFoldDB" id="A0A1Y9THH8"/>
<dbReference type="KEGG" id="bkw:BkAM31D_01815"/>
<keyword evidence="2" id="KW-1185">Reference proteome</keyword>
<dbReference type="SUPFAM" id="SSF64182">
    <property type="entry name" value="DHH phosphoesterases"/>
    <property type="match status" value="1"/>
</dbReference>
<dbReference type="EMBL" id="CP020814">
    <property type="protein sequence ID" value="ARK28687.1"/>
    <property type="molecule type" value="Genomic_DNA"/>
</dbReference>
<organism evidence="1 2">
    <name type="scientific">Halalkalibacter krulwichiae</name>
    <dbReference type="NCBI Taxonomy" id="199441"/>
    <lineage>
        <taxon>Bacteria</taxon>
        <taxon>Bacillati</taxon>
        <taxon>Bacillota</taxon>
        <taxon>Bacilli</taxon>
        <taxon>Bacillales</taxon>
        <taxon>Bacillaceae</taxon>
        <taxon>Halalkalibacter</taxon>
    </lineage>
</organism>
<dbReference type="InterPro" id="IPR038763">
    <property type="entry name" value="DHH_sf"/>
</dbReference>
<dbReference type="Gene3D" id="3.90.1640.10">
    <property type="entry name" value="inorganic pyrophosphatase (n-terminal core)"/>
    <property type="match status" value="1"/>
</dbReference>
<keyword evidence="1" id="KW-0378">Hydrolase</keyword>
<dbReference type="InterPro" id="IPR052968">
    <property type="entry name" value="Nucleotide_metab_enz"/>
</dbReference>
<name>A0A1Y9THH8_9BACI</name>
<dbReference type="Proteomes" id="UP000193006">
    <property type="component" value="Chromosome"/>
</dbReference>
<reference evidence="1 2" key="1">
    <citation type="submission" date="2017-04" db="EMBL/GenBank/DDBJ databases">
        <title>Bacillus krulwichiae AM31D Genome sequencing and assembly.</title>
        <authorList>
            <person name="Krulwich T.A."/>
            <person name="Anastor L."/>
            <person name="Ehrlich R."/>
            <person name="Ehrlich G.D."/>
            <person name="Janto B."/>
        </authorList>
    </citation>
    <scope>NUCLEOTIDE SEQUENCE [LARGE SCALE GENOMIC DNA]</scope>
    <source>
        <strain evidence="1 2">AM31D</strain>
    </source>
</reference>
<dbReference type="GO" id="GO:0016787">
    <property type="term" value="F:hydrolase activity"/>
    <property type="evidence" value="ECO:0007669"/>
    <property type="project" value="UniProtKB-KW"/>
</dbReference>
<protein>
    <submittedName>
        <fullName evidence="1">Oligoribonuclease NrnB</fullName>
        <ecNumber evidence="1">3.1.-.-</ecNumber>
    </submittedName>
</protein>
<dbReference type="PANTHER" id="PTHR42146">
    <property type="entry name" value="3',5'-CYCLIC-NUCLEOTIDE PHOSPHODIESTERASE"/>
    <property type="match status" value="1"/>
</dbReference>
<evidence type="ECO:0000313" key="2">
    <source>
        <dbReference type="Proteomes" id="UP000193006"/>
    </source>
</evidence>
<evidence type="ECO:0000313" key="1">
    <source>
        <dbReference type="EMBL" id="ARK28687.1"/>
    </source>
</evidence>